<keyword evidence="2" id="KW-1185">Reference proteome</keyword>
<dbReference type="EMBL" id="LNCU01000039">
    <property type="protein sequence ID" value="KWV58154.1"/>
    <property type="molecule type" value="Genomic_DNA"/>
</dbReference>
<accession>A0A109K0B6</accession>
<sequence length="100" mass="10962">MTRNQSMLVPEPLKHPLLAKTDREQLTRAAVEEIRLNTQRHGRDGRPVEIDGGRSMVKPIGNSVLSRLSGGSPARIQAQLIEQLGKFVSVIPIAAAKSRD</sequence>
<name>A0A109K0B6_9BRAD</name>
<comment type="caution">
    <text evidence="1">The sequence shown here is derived from an EMBL/GenBank/DDBJ whole genome shotgun (WGS) entry which is preliminary data.</text>
</comment>
<dbReference type="Proteomes" id="UP000057737">
    <property type="component" value="Unassembled WGS sequence"/>
</dbReference>
<organism evidence="1 2">
    <name type="scientific">Bradyrhizobium macuxiense</name>
    <dbReference type="NCBI Taxonomy" id="1755647"/>
    <lineage>
        <taxon>Bacteria</taxon>
        <taxon>Pseudomonadati</taxon>
        <taxon>Pseudomonadota</taxon>
        <taxon>Alphaproteobacteria</taxon>
        <taxon>Hyphomicrobiales</taxon>
        <taxon>Nitrobacteraceae</taxon>
        <taxon>Bradyrhizobium</taxon>
    </lineage>
</organism>
<reference evidence="1 2" key="1">
    <citation type="submission" date="2015-11" db="EMBL/GenBank/DDBJ databases">
        <title>Draft Genome Sequence of the Strain BR 10303 (Bradyrhizobium sp.) isolated from nodules of Centrolobium paraense.</title>
        <authorList>
            <person name="Zelli J.E."/>
            <person name="Simoes-Araujo J.L."/>
            <person name="Barauna A.C."/>
            <person name="Silva K."/>
        </authorList>
    </citation>
    <scope>NUCLEOTIDE SEQUENCE [LARGE SCALE GENOMIC DNA]</scope>
    <source>
        <strain evidence="1 2">BR 10303</strain>
    </source>
</reference>
<evidence type="ECO:0000313" key="1">
    <source>
        <dbReference type="EMBL" id="KWV58154.1"/>
    </source>
</evidence>
<gene>
    <name evidence="1" type="ORF">AS156_35665</name>
</gene>
<proteinExistence type="predicted"/>
<dbReference type="AlphaFoldDB" id="A0A109K0B6"/>
<evidence type="ECO:0000313" key="2">
    <source>
        <dbReference type="Proteomes" id="UP000057737"/>
    </source>
</evidence>
<protein>
    <submittedName>
        <fullName evidence="1">Uncharacterized protein</fullName>
    </submittedName>
</protein>